<organism evidence="1 2">
    <name type="scientific">Aquimarina amphilecti</name>
    <dbReference type="NCBI Taxonomy" id="1038014"/>
    <lineage>
        <taxon>Bacteria</taxon>
        <taxon>Pseudomonadati</taxon>
        <taxon>Bacteroidota</taxon>
        <taxon>Flavobacteriia</taxon>
        <taxon>Flavobacteriales</taxon>
        <taxon>Flavobacteriaceae</taxon>
        <taxon>Aquimarina</taxon>
    </lineage>
</organism>
<dbReference type="EMBL" id="FOAB01000001">
    <property type="protein sequence ID" value="SEK27257.1"/>
    <property type="molecule type" value="Genomic_DNA"/>
</dbReference>
<name>A0A1H7FPW1_AQUAM</name>
<gene>
    <name evidence="1" type="ORF">SAMN04487910_0133</name>
</gene>
<evidence type="ECO:0000313" key="2">
    <source>
        <dbReference type="Proteomes" id="UP000198521"/>
    </source>
</evidence>
<keyword evidence="2" id="KW-1185">Reference proteome</keyword>
<sequence>MKKEDVPQDESSLSKANIKEVVYAVDKDGKYGKTLSSGWDAKTIALNESLELIEEQLKDTIQKIKDGELSPIAYYMELQRMDVVVLSGYVGLWQWKVKRHLKAKIFRKLNEKILSKYAEAFEISLEELKNPKI</sequence>
<dbReference type="STRING" id="1038014.SAMN04487910_0133"/>
<reference evidence="2" key="1">
    <citation type="submission" date="2016-10" db="EMBL/GenBank/DDBJ databases">
        <authorList>
            <person name="Varghese N."/>
            <person name="Submissions S."/>
        </authorList>
    </citation>
    <scope>NUCLEOTIDE SEQUENCE [LARGE SCALE GENOMIC DNA]</scope>
    <source>
        <strain evidence="2">DSM 25232 / NCIMB 14723 / 92V</strain>
    </source>
</reference>
<dbReference type="RefSeq" id="WP_091404086.1">
    <property type="nucleotide sequence ID" value="NZ_FOAB01000001.1"/>
</dbReference>
<dbReference type="AlphaFoldDB" id="A0A1H7FPW1"/>
<accession>A0A1H7FPW1</accession>
<evidence type="ECO:0000313" key="1">
    <source>
        <dbReference type="EMBL" id="SEK27257.1"/>
    </source>
</evidence>
<protein>
    <submittedName>
        <fullName evidence="1">Uncharacterized protein</fullName>
    </submittedName>
</protein>
<proteinExistence type="predicted"/>
<dbReference type="OrthoDB" id="9180239at2"/>
<dbReference type="Proteomes" id="UP000198521">
    <property type="component" value="Unassembled WGS sequence"/>
</dbReference>